<feature type="compositionally biased region" description="Gly residues" evidence="1">
    <location>
        <begin position="14"/>
        <end position="28"/>
    </location>
</feature>
<feature type="compositionally biased region" description="Basic and acidic residues" evidence="1">
    <location>
        <begin position="93"/>
        <end position="103"/>
    </location>
</feature>
<feature type="domain" description="DUF3152" evidence="3">
    <location>
        <begin position="238"/>
        <end position="409"/>
    </location>
</feature>
<keyword evidence="2" id="KW-1133">Transmembrane helix</keyword>
<evidence type="ECO:0000256" key="2">
    <source>
        <dbReference type="SAM" id="Phobius"/>
    </source>
</evidence>
<feature type="compositionally biased region" description="Pro residues" evidence="1">
    <location>
        <begin position="32"/>
        <end position="45"/>
    </location>
</feature>
<evidence type="ECO:0000313" key="5">
    <source>
        <dbReference type="Proteomes" id="UP000774570"/>
    </source>
</evidence>
<dbReference type="InterPro" id="IPR022603">
    <property type="entry name" value="DUF3152"/>
</dbReference>
<organism evidence="4 5">
    <name type="scientific">Actinomadura parmotrematis</name>
    <dbReference type="NCBI Taxonomy" id="2864039"/>
    <lineage>
        <taxon>Bacteria</taxon>
        <taxon>Bacillati</taxon>
        <taxon>Actinomycetota</taxon>
        <taxon>Actinomycetes</taxon>
        <taxon>Streptosporangiales</taxon>
        <taxon>Thermomonosporaceae</taxon>
        <taxon>Actinomadura</taxon>
    </lineage>
</organism>
<sequence length="431" mass="45870">MQPPPNRPPSGDPYGPGGPDEPGPGYGRGRPPRPPGQPYGPPSGPSPQQQHPYGLPPAPRQRPPQPPPQQRPPEQPYDDFWQERPPRRPPRQPPREPRREPRHGAPPPEQPYDQPQPYGRPYEQPPEQPDYGDLFAGRDPLAPDPDDKFAVGSEHGIGGDLERAFEGARRSRILHITLAVGSLTLISGLGIGSAVAFVMLSRPAGSTGLGPIRSGDPRPSGAAPVDAPPAAGRVGEPPSGTAVPAKGTGRFRRAAVAVPHTVGSGKTLRYAVDVEGGTQQSAGAFAAQVEQILGGRRGWTAGGKWAFQRVDSGSYDFVIRLATPATTDKLCQAAGVDTAGEADCAAGRQIVVNLRRWLLPTTEYKGYPALYRTFLINHEVGHRIGQKHVTCPGKGRAAPVMMEQFQGLDGCRVNGWPFDAGGHLATGPDTS</sequence>
<comment type="caution">
    <text evidence="4">The sequence shown here is derived from an EMBL/GenBank/DDBJ whole genome shotgun (WGS) entry which is preliminary data.</text>
</comment>
<feature type="region of interest" description="Disordered" evidence="1">
    <location>
        <begin position="209"/>
        <end position="246"/>
    </location>
</feature>
<name>A0ABS7FPE0_9ACTN</name>
<evidence type="ECO:0000256" key="1">
    <source>
        <dbReference type="SAM" id="MobiDB-lite"/>
    </source>
</evidence>
<feature type="compositionally biased region" description="Pro residues" evidence="1">
    <location>
        <begin position="54"/>
        <end position="75"/>
    </location>
</feature>
<keyword evidence="2" id="KW-0812">Transmembrane</keyword>
<keyword evidence="2" id="KW-0472">Membrane</keyword>
<proteinExistence type="predicted"/>
<accession>A0ABS7FPE0</accession>
<dbReference type="EMBL" id="JAIBOA010000004">
    <property type="protein sequence ID" value="MBW8482239.1"/>
    <property type="molecule type" value="Genomic_DNA"/>
</dbReference>
<evidence type="ECO:0000313" key="4">
    <source>
        <dbReference type="EMBL" id="MBW8482239.1"/>
    </source>
</evidence>
<dbReference type="SUPFAM" id="SSF55486">
    <property type="entry name" value="Metalloproteases ('zincins'), catalytic domain"/>
    <property type="match status" value="1"/>
</dbReference>
<gene>
    <name evidence="4" type="ORF">K1Y72_07660</name>
</gene>
<reference evidence="4 5" key="1">
    <citation type="submission" date="2021-07" db="EMBL/GenBank/DDBJ databases">
        <title>Actinomadura sp. PM05-2 isolated from lichen.</title>
        <authorList>
            <person name="Somphong A."/>
            <person name="Phongsopitanun W."/>
            <person name="Tanasupawat S."/>
            <person name="Peongsungnone V."/>
        </authorList>
    </citation>
    <scope>NUCLEOTIDE SEQUENCE [LARGE SCALE GENOMIC DNA]</scope>
    <source>
        <strain evidence="4 5">PM05-2</strain>
    </source>
</reference>
<evidence type="ECO:0000259" key="3">
    <source>
        <dbReference type="Pfam" id="PF11350"/>
    </source>
</evidence>
<feature type="transmembrane region" description="Helical" evidence="2">
    <location>
        <begin position="173"/>
        <end position="200"/>
    </location>
</feature>
<protein>
    <submittedName>
        <fullName evidence="4">DUF3152 domain-containing protein</fullName>
    </submittedName>
</protein>
<feature type="region of interest" description="Disordered" evidence="1">
    <location>
        <begin position="1"/>
        <end position="157"/>
    </location>
</feature>
<dbReference type="RefSeq" id="WP_220164655.1">
    <property type="nucleotide sequence ID" value="NZ_JAIBOA010000004.1"/>
</dbReference>
<dbReference type="Proteomes" id="UP000774570">
    <property type="component" value="Unassembled WGS sequence"/>
</dbReference>
<dbReference type="Pfam" id="PF11350">
    <property type="entry name" value="DUF3152"/>
    <property type="match status" value="1"/>
</dbReference>
<feature type="compositionally biased region" description="Low complexity" evidence="1">
    <location>
        <begin position="222"/>
        <end position="231"/>
    </location>
</feature>
<feature type="compositionally biased region" description="Pro residues" evidence="1">
    <location>
        <begin position="1"/>
        <end position="11"/>
    </location>
</feature>
<keyword evidence="5" id="KW-1185">Reference proteome</keyword>